<reference evidence="3" key="3">
    <citation type="submission" date="2025-09" db="UniProtKB">
        <authorList>
            <consortium name="Ensembl"/>
        </authorList>
    </citation>
    <scope>IDENTIFICATION</scope>
</reference>
<protein>
    <submittedName>
        <fullName evidence="3">Uncharacterized protein</fullName>
    </submittedName>
</protein>
<keyword evidence="2" id="KW-1133">Transmembrane helix</keyword>
<keyword evidence="2" id="KW-0472">Membrane</keyword>
<dbReference type="Gene3D" id="3.10.250.10">
    <property type="entry name" value="SRCR-like domain"/>
    <property type="match status" value="1"/>
</dbReference>
<evidence type="ECO:0000313" key="4">
    <source>
        <dbReference type="Proteomes" id="UP000001074"/>
    </source>
</evidence>
<dbReference type="InterPro" id="IPR036055">
    <property type="entry name" value="LDL_receptor-like_sf"/>
</dbReference>
<dbReference type="CDD" id="cd00112">
    <property type="entry name" value="LDLa"/>
    <property type="match status" value="1"/>
</dbReference>
<organism evidence="3 4">
    <name type="scientific">Myotis lucifugus</name>
    <name type="common">Little brown bat</name>
    <dbReference type="NCBI Taxonomy" id="59463"/>
    <lineage>
        <taxon>Eukaryota</taxon>
        <taxon>Metazoa</taxon>
        <taxon>Chordata</taxon>
        <taxon>Craniata</taxon>
        <taxon>Vertebrata</taxon>
        <taxon>Euteleostomi</taxon>
        <taxon>Mammalia</taxon>
        <taxon>Eutheria</taxon>
        <taxon>Laurasiatheria</taxon>
        <taxon>Chiroptera</taxon>
        <taxon>Yangochiroptera</taxon>
        <taxon>Vespertilionidae</taxon>
        <taxon>Myotis</taxon>
    </lineage>
</organism>
<accession>G1QCS1</accession>
<dbReference type="Ensembl" id="ENSMLUT00000025135.1">
    <property type="protein sequence ID" value="ENSMLUP00000021504.1"/>
    <property type="gene ID" value="ENSMLUG00000023578.1"/>
</dbReference>
<dbReference type="SUPFAM" id="SSF57424">
    <property type="entry name" value="LDL receptor-like module"/>
    <property type="match status" value="1"/>
</dbReference>
<dbReference type="HOGENOM" id="CLU_1699475_0_0_1"/>
<dbReference type="SUPFAM" id="SSF56487">
    <property type="entry name" value="SRCR-like"/>
    <property type="match status" value="1"/>
</dbReference>
<keyword evidence="2" id="KW-0812">Transmembrane</keyword>
<evidence type="ECO:0000313" key="3">
    <source>
        <dbReference type="Ensembl" id="ENSMLUP00000021504.1"/>
    </source>
</evidence>
<feature type="transmembrane region" description="Helical" evidence="2">
    <location>
        <begin position="15"/>
        <end position="36"/>
    </location>
</feature>
<gene>
    <name evidence="3" type="primary">TMPRSS4</name>
</gene>
<proteinExistence type="predicted"/>
<dbReference type="Pfam" id="PF00057">
    <property type="entry name" value="Ldl_recept_a"/>
    <property type="match status" value="1"/>
</dbReference>
<dbReference type="AlphaFoldDB" id="G1QCS1"/>
<reference evidence="3" key="2">
    <citation type="submission" date="2025-08" db="UniProtKB">
        <authorList>
            <consortium name="Ensembl"/>
        </authorList>
    </citation>
    <scope>IDENTIFICATION</scope>
</reference>
<dbReference type="InterPro" id="IPR036772">
    <property type="entry name" value="SRCR-like_dom_sf"/>
</dbReference>
<evidence type="ECO:0000256" key="2">
    <source>
        <dbReference type="SAM" id="Phobius"/>
    </source>
</evidence>
<dbReference type="EMBL" id="AAPE02063196">
    <property type="status" value="NOT_ANNOTATED_CDS"/>
    <property type="molecule type" value="Genomic_DNA"/>
</dbReference>
<dbReference type="Proteomes" id="UP000001074">
    <property type="component" value="Unassembled WGS sequence"/>
</dbReference>
<evidence type="ECO:0000256" key="1">
    <source>
        <dbReference type="ARBA" id="ARBA00023157"/>
    </source>
</evidence>
<sequence>GPACANPARPWRRKVGVPILAALLSLAIIVIVAVLIKVILDKYYFLCGPPLRFIPRRQVCDGQQDCASGDDERVCVENFPEGPPVPVRLSSDRSTLQLLDPTTGTWASACFDGFTGALAQTACGMMGFHSSKPTFQAEKIGPDQELDVVVITAASQELQVQ</sequence>
<dbReference type="GeneTree" id="ENSGT00940000176135"/>
<keyword evidence="4" id="KW-1185">Reference proteome</keyword>
<name>G1QCS1_MYOLU</name>
<keyword evidence="1" id="KW-1015">Disulfide bond</keyword>
<reference evidence="3 4" key="1">
    <citation type="journal article" date="2011" name="Nature">
        <title>A high-resolution map of human evolutionary constraint using 29 mammals.</title>
        <authorList>
            <person name="Lindblad-Toh K."/>
            <person name="Garber M."/>
            <person name="Zuk O."/>
            <person name="Lin M.F."/>
            <person name="Parker B.J."/>
            <person name="Washietl S."/>
            <person name="Kheradpour P."/>
            <person name="Ernst J."/>
            <person name="Jordan G."/>
            <person name="Mauceli E."/>
            <person name="Ward L.D."/>
            <person name="Lowe C.B."/>
            <person name="Holloway A.K."/>
            <person name="Clamp M."/>
            <person name="Gnerre S."/>
            <person name="Alfoldi J."/>
            <person name="Beal K."/>
            <person name="Chang J."/>
            <person name="Clawson H."/>
            <person name="Cuff J."/>
            <person name="Di Palma F."/>
            <person name="Fitzgerald S."/>
            <person name="Flicek P."/>
            <person name="Guttman M."/>
            <person name="Hubisz M.J."/>
            <person name="Jaffe D.B."/>
            <person name="Jungreis I."/>
            <person name="Kent W.J."/>
            <person name="Kostka D."/>
            <person name="Lara M."/>
            <person name="Martins A.L."/>
            <person name="Massingham T."/>
            <person name="Moltke I."/>
            <person name="Raney B.J."/>
            <person name="Rasmussen M.D."/>
            <person name="Robinson J."/>
            <person name="Stark A."/>
            <person name="Vilella A.J."/>
            <person name="Wen J."/>
            <person name="Xie X."/>
            <person name="Zody M.C."/>
            <person name="Baldwin J."/>
            <person name="Bloom T."/>
            <person name="Chin C.W."/>
            <person name="Heiman D."/>
            <person name="Nicol R."/>
            <person name="Nusbaum C."/>
            <person name="Young S."/>
            <person name="Wilkinson J."/>
            <person name="Worley K.C."/>
            <person name="Kovar C.L."/>
            <person name="Muzny D.M."/>
            <person name="Gibbs R.A."/>
            <person name="Cree A."/>
            <person name="Dihn H.H."/>
            <person name="Fowler G."/>
            <person name="Jhangiani S."/>
            <person name="Joshi V."/>
            <person name="Lee S."/>
            <person name="Lewis L.R."/>
            <person name="Nazareth L.V."/>
            <person name="Okwuonu G."/>
            <person name="Santibanez J."/>
            <person name="Warren W.C."/>
            <person name="Mardis E.R."/>
            <person name="Weinstock G.M."/>
            <person name="Wilson R.K."/>
            <person name="Delehaunty K."/>
            <person name="Dooling D."/>
            <person name="Fronik C."/>
            <person name="Fulton L."/>
            <person name="Fulton B."/>
            <person name="Graves T."/>
            <person name="Minx P."/>
            <person name="Sodergren E."/>
            <person name="Birney E."/>
            <person name="Margulies E.H."/>
            <person name="Herrero J."/>
            <person name="Green E.D."/>
            <person name="Haussler D."/>
            <person name="Siepel A."/>
            <person name="Goldman N."/>
            <person name="Pollard K.S."/>
            <person name="Pedersen J.S."/>
            <person name="Lander E.S."/>
            <person name="Kellis M."/>
        </authorList>
    </citation>
    <scope>NUCLEOTIDE SEQUENCE [LARGE SCALE GENOMIC DNA]</scope>
</reference>
<dbReference type="Gene3D" id="4.10.400.10">
    <property type="entry name" value="Low-density Lipoprotein Receptor"/>
    <property type="match status" value="1"/>
</dbReference>
<dbReference type="InterPro" id="IPR002172">
    <property type="entry name" value="LDrepeatLR_classA_rpt"/>
</dbReference>
<dbReference type="GO" id="GO:0016020">
    <property type="term" value="C:membrane"/>
    <property type="evidence" value="ECO:0007669"/>
    <property type="project" value="InterPro"/>
</dbReference>